<protein>
    <submittedName>
        <fullName evidence="2">Uncharacterized protein</fullName>
    </submittedName>
</protein>
<evidence type="ECO:0000313" key="2">
    <source>
        <dbReference type="EMBL" id="WAG63197.1"/>
    </source>
</evidence>
<organism evidence="2 3">
    <name type="scientific">Clostridium estertheticum</name>
    <dbReference type="NCBI Taxonomy" id="238834"/>
    <lineage>
        <taxon>Bacteria</taxon>
        <taxon>Bacillati</taxon>
        <taxon>Bacillota</taxon>
        <taxon>Clostridia</taxon>
        <taxon>Eubacteriales</taxon>
        <taxon>Clostridiaceae</taxon>
        <taxon>Clostridium</taxon>
    </lineage>
</organism>
<feature type="compositionally biased region" description="Polar residues" evidence="1">
    <location>
        <begin position="32"/>
        <end position="54"/>
    </location>
</feature>
<evidence type="ECO:0000256" key="1">
    <source>
        <dbReference type="SAM" id="MobiDB-lite"/>
    </source>
</evidence>
<dbReference type="EMBL" id="CP086239">
    <property type="protein sequence ID" value="WAG63197.1"/>
    <property type="molecule type" value="Genomic_DNA"/>
</dbReference>
<reference evidence="2" key="1">
    <citation type="submission" date="2021-11" db="EMBL/GenBank/DDBJ databases">
        <title>Clostridia strains as spoilage organisms.</title>
        <authorList>
            <person name="Wambui J."/>
            <person name="Stevens M.J.A."/>
            <person name="Stephan R."/>
        </authorList>
    </citation>
    <scope>NUCLEOTIDE SEQUENCE</scope>
    <source>
        <strain evidence="2">CF009</strain>
    </source>
</reference>
<gene>
    <name evidence="2" type="ORF">LL038_12835</name>
</gene>
<evidence type="ECO:0000313" key="3">
    <source>
        <dbReference type="Proteomes" id="UP001164733"/>
    </source>
</evidence>
<proteinExistence type="predicted"/>
<name>A0AA47EMY6_9CLOT</name>
<accession>A0AA47EMY6</accession>
<dbReference type="Proteomes" id="UP001164733">
    <property type="component" value="Chromosome"/>
</dbReference>
<dbReference type="RefSeq" id="WP_268056095.1">
    <property type="nucleotide sequence ID" value="NZ_CP086239.1"/>
</dbReference>
<sequence>MKIVKPMNNNTKKGDVFMPKDSQPDNKFSRLVKSNYSTPITRETAKNQNATNKKQSADRK</sequence>
<dbReference type="AlphaFoldDB" id="A0AA47EMY6"/>
<feature type="region of interest" description="Disordered" evidence="1">
    <location>
        <begin position="1"/>
        <end position="60"/>
    </location>
</feature>